<comment type="subcellular location">
    <subcellularLocation>
        <location evidence="1">Cell membrane</location>
        <topology evidence="1">Multi-pass membrane protein</topology>
    </subcellularLocation>
</comment>
<evidence type="ECO:0000259" key="9">
    <source>
        <dbReference type="PROSITE" id="PS50850"/>
    </source>
</evidence>
<dbReference type="GO" id="GO:0022857">
    <property type="term" value="F:transmembrane transporter activity"/>
    <property type="evidence" value="ECO:0007669"/>
    <property type="project" value="InterPro"/>
</dbReference>
<feature type="transmembrane region" description="Helical" evidence="8">
    <location>
        <begin position="80"/>
        <end position="99"/>
    </location>
</feature>
<feature type="transmembrane region" description="Helical" evidence="8">
    <location>
        <begin position="250"/>
        <end position="270"/>
    </location>
</feature>
<accession>A0A2N6CV43</accession>
<evidence type="ECO:0000256" key="4">
    <source>
        <dbReference type="ARBA" id="ARBA00022475"/>
    </source>
</evidence>
<evidence type="ECO:0000256" key="5">
    <source>
        <dbReference type="ARBA" id="ARBA00022692"/>
    </source>
</evidence>
<dbReference type="Gene3D" id="1.20.1250.20">
    <property type="entry name" value="MFS general substrate transporter like domains"/>
    <property type="match status" value="1"/>
</dbReference>
<dbReference type="EMBL" id="PKUN01000021">
    <property type="protein sequence ID" value="PLX61071.1"/>
    <property type="molecule type" value="Genomic_DNA"/>
</dbReference>
<dbReference type="Proteomes" id="UP000235015">
    <property type="component" value="Unassembled WGS sequence"/>
</dbReference>
<feature type="transmembrane region" description="Helical" evidence="8">
    <location>
        <begin position="50"/>
        <end position="68"/>
    </location>
</feature>
<feature type="transmembrane region" description="Helical" evidence="8">
    <location>
        <begin position="105"/>
        <end position="126"/>
    </location>
</feature>
<dbReference type="InterPro" id="IPR011701">
    <property type="entry name" value="MFS"/>
</dbReference>
<feature type="transmembrane region" description="Helical" evidence="8">
    <location>
        <begin position="282"/>
        <end position="302"/>
    </location>
</feature>
<feature type="domain" description="Major facilitator superfamily (MFS) profile" evidence="9">
    <location>
        <begin position="14"/>
        <end position="396"/>
    </location>
</feature>
<dbReference type="InterPro" id="IPR036259">
    <property type="entry name" value="MFS_trans_sf"/>
</dbReference>
<evidence type="ECO:0000313" key="10">
    <source>
        <dbReference type="EMBL" id="PLX61071.1"/>
    </source>
</evidence>
<proteinExistence type="inferred from homology"/>
<comment type="caution">
    <text evidence="10">The sequence shown here is derived from an EMBL/GenBank/DDBJ whole genome shotgun (WGS) entry which is preliminary data.</text>
</comment>
<dbReference type="PANTHER" id="PTHR43271">
    <property type="entry name" value="BLL2771 PROTEIN"/>
    <property type="match status" value="1"/>
</dbReference>
<dbReference type="AlphaFoldDB" id="A0A2N6CV43"/>
<dbReference type="InterPro" id="IPR020846">
    <property type="entry name" value="MFS_dom"/>
</dbReference>
<sequence>MIRSDASSTSPSLVIAIFALTGLVVVSQLYLPLPIMQPLDNSYGASGWPVSWVLSAFGLAYAAGFLVFGPLSDRLGRRRVLLYGMLSLIAATLLVTLARDGKELIIARALQGFCAASFPPVALAYLGETLPVPRRMTAIAWMSFAFLSAAVLAQIFILSLADSNLQTAETIAAGIYLVALGALLLTMRTYSRVTATPQGTVRDSFRRLPALILSRTLCPYYLATFTLLLAFVSFYLLISSDSNATLASLKLSPLALRGAALPGMAITFLAPRLAQRYGAQRVLLASFTMMVSGLLYSSLSLSDSTSTGLILGNLLLAGGVALAVPLLIIAVSSKAPEADRGSAVALYTFVLFCGASSAPFLGNTLESYGLQGALMMLCSLPSLAILILTTWSRIAGHRPSPDSSTA</sequence>
<feature type="transmembrane region" description="Helical" evidence="8">
    <location>
        <begin position="308"/>
        <end position="331"/>
    </location>
</feature>
<evidence type="ECO:0000256" key="3">
    <source>
        <dbReference type="ARBA" id="ARBA00022448"/>
    </source>
</evidence>
<feature type="transmembrane region" description="Helical" evidence="8">
    <location>
        <begin position="138"/>
        <end position="161"/>
    </location>
</feature>
<reference evidence="10 11" key="1">
    <citation type="submission" date="2017-11" db="EMBL/GenBank/DDBJ databases">
        <title>Genome-resolved metagenomics identifies genetic mobility, metabolic interactions, and unexpected diversity in perchlorate-reducing communities.</title>
        <authorList>
            <person name="Barnum T.P."/>
            <person name="Figueroa I.A."/>
            <person name="Carlstrom C.I."/>
            <person name="Lucas L.N."/>
            <person name="Engelbrektson A.L."/>
            <person name="Coates J.D."/>
        </authorList>
    </citation>
    <scope>NUCLEOTIDE SEQUENCE [LARGE SCALE GENOMIC DNA]</scope>
    <source>
        <strain evidence="10">BM301</strain>
    </source>
</reference>
<evidence type="ECO:0000256" key="2">
    <source>
        <dbReference type="ARBA" id="ARBA00008335"/>
    </source>
</evidence>
<feature type="transmembrane region" description="Helical" evidence="8">
    <location>
        <begin position="343"/>
        <end position="362"/>
    </location>
</feature>
<comment type="similarity">
    <text evidence="2">Belongs to the major facilitator superfamily.</text>
</comment>
<dbReference type="SUPFAM" id="SSF103473">
    <property type="entry name" value="MFS general substrate transporter"/>
    <property type="match status" value="1"/>
</dbReference>
<keyword evidence="7 8" id="KW-0472">Membrane</keyword>
<feature type="transmembrane region" description="Helical" evidence="8">
    <location>
        <begin position="368"/>
        <end position="388"/>
    </location>
</feature>
<dbReference type="Pfam" id="PF07690">
    <property type="entry name" value="MFS_1"/>
    <property type="match status" value="2"/>
</dbReference>
<feature type="transmembrane region" description="Helical" evidence="8">
    <location>
        <begin position="212"/>
        <end position="238"/>
    </location>
</feature>
<feature type="transmembrane region" description="Helical" evidence="8">
    <location>
        <begin position="173"/>
        <end position="191"/>
    </location>
</feature>
<evidence type="ECO:0000256" key="7">
    <source>
        <dbReference type="ARBA" id="ARBA00023136"/>
    </source>
</evidence>
<evidence type="ECO:0000256" key="8">
    <source>
        <dbReference type="SAM" id="Phobius"/>
    </source>
</evidence>
<dbReference type="PROSITE" id="PS50850">
    <property type="entry name" value="MFS"/>
    <property type="match status" value="1"/>
</dbReference>
<organism evidence="10 11">
    <name type="scientific">Sedimenticola selenatireducens</name>
    <dbReference type="NCBI Taxonomy" id="191960"/>
    <lineage>
        <taxon>Bacteria</taxon>
        <taxon>Pseudomonadati</taxon>
        <taxon>Pseudomonadota</taxon>
        <taxon>Gammaproteobacteria</taxon>
        <taxon>Chromatiales</taxon>
        <taxon>Sedimenticolaceae</taxon>
        <taxon>Sedimenticola</taxon>
    </lineage>
</organism>
<keyword evidence="6 8" id="KW-1133">Transmembrane helix</keyword>
<dbReference type="PANTHER" id="PTHR43271:SF2">
    <property type="entry name" value="BLL2771 PROTEIN"/>
    <property type="match status" value="1"/>
</dbReference>
<dbReference type="GO" id="GO:0005886">
    <property type="term" value="C:plasma membrane"/>
    <property type="evidence" value="ECO:0007669"/>
    <property type="project" value="UniProtKB-SubCell"/>
</dbReference>
<dbReference type="RefSeq" id="WP_273439619.1">
    <property type="nucleotide sequence ID" value="NZ_PKUN01000021.1"/>
</dbReference>
<evidence type="ECO:0000256" key="1">
    <source>
        <dbReference type="ARBA" id="ARBA00004651"/>
    </source>
</evidence>
<feature type="transmembrane region" description="Helical" evidence="8">
    <location>
        <begin position="12"/>
        <end position="30"/>
    </location>
</feature>
<keyword evidence="3" id="KW-0813">Transport</keyword>
<gene>
    <name evidence="10" type="ORF">C0630_11705</name>
</gene>
<evidence type="ECO:0000256" key="6">
    <source>
        <dbReference type="ARBA" id="ARBA00022989"/>
    </source>
</evidence>
<name>A0A2N6CV43_9GAMM</name>
<keyword evidence="5 8" id="KW-0812">Transmembrane</keyword>
<evidence type="ECO:0000313" key="11">
    <source>
        <dbReference type="Proteomes" id="UP000235015"/>
    </source>
</evidence>
<keyword evidence="4" id="KW-1003">Cell membrane</keyword>
<protein>
    <recommendedName>
        <fullName evidence="9">Major facilitator superfamily (MFS) profile domain-containing protein</fullName>
    </recommendedName>
</protein>